<reference evidence="1" key="2">
    <citation type="submission" date="2020-06" db="EMBL/GenBank/DDBJ databases">
        <authorList>
            <person name="Sheffer M."/>
        </authorList>
    </citation>
    <scope>NUCLEOTIDE SEQUENCE</scope>
</reference>
<dbReference type="EMBL" id="JABXBU010002231">
    <property type="protein sequence ID" value="KAF8763427.1"/>
    <property type="molecule type" value="Genomic_DNA"/>
</dbReference>
<dbReference type="PROSITE" id="PS51257">
    <property type="entry name" value="PROKAR_LIPOPROTEIN"/>
    <property type="match status" value="1"/>
</dbReference>
<protein>
    <submittedName>
        <fullName evidence="1">Uncharacterized protein</fullName>
    </submittedName>
</protein>
<accession>A0A8T0E037</accession>
<keyword evidence="2" id="KW-1185">Reference proteome</keyword>
<organism evidence="1 2">
    <name type="scientific">Argiope bruennichi</name>
    <name type="common">Wasp spider</name>
    <name type="synonym">Aranea bruennichi</name>
    <dbReference type="NCBI Taxonomy" id="94029"/>
    <lineage>
        <taxon>Eukaryota</taxon>
        <taxon>Metazoa</taxon>
        <taxon>Ecdysozoa</taxon>
        <taxon>Arthropoda</taxon>
        <taxon>Chelicerata</taxon>
        <taxon>Arachnida</taxon>
        <taxon>Araneae</taxon>
        <taxon>Araneomorphae</taxon>
        <taxon>Entelegynae</taxon>
        <taxon>Araneoidea</taxon>
        <taxon>Araneidae</taxon>
        <taxon>Argiope</taxon>
    </lineage>
</organism>
<dbReference type="AlphaFoldDB" id="A0A8T0E037"/>
<gene>
    <name evidence="1" type="ORF">HNY73_021614</name>
</gene>
<sequence>MEYYDFRNGAIAWSLLACEDTVIQTKREVGWSQFKTLSFQPTRLLSRGPKRLTSHGLVTSGRIWLVGWSLPVTSQLIEESQGE</sequence>
<evidence type="ECO:0000313" key="1">
    <source>
        <dbReference type="EMBL" id="KAF8763427.1"/>
    </source>
</evidence>
<proteinExistence type="predicted"/>
<reference evidence="1" key="1">
    <citation type="journal article" date="2020" name="bioRxiv">
        <title>Chromosome-level reference genome of the European wasp spider Argiope bruennichi: a resource for studies on range expansion and evolutionary adaptation.</title>
        <authorList>
            <person name="Sheffer M.M."/>
            <person name="Hoppe A."/>
            <person name="Krehenwinkel H."/>
            <person name="Uhl G."/>
            <person name="Kuss A.W."/>
            <person name="Jensen L."/>
            <person name="Jensen C."/>
            <person name="Gillespie R.G."/>
            <person name="Hoff K.J."/>
            <person name="Prost S."/>
        </authorList>
    </citation>
    <scope>NUCLEOTIDE SEQUENCE</scope>
</reference>
<name>A0A8T0E037_ARGBR</name>
<comment type="caution">
    <text evidence="1">The sequence shown here is derived from an EMBL/GenBank/DDBJ whole genome shotgun (WGS) entry which is preliminary data.</text>
</comment>
<dbReference type="Proteomes" id="UP000807504">
    <property type="component" value="Unassembled WGS sequence"/>
</dbReference>
<evidence type="ECO:0000313" key="2">
    <source>
        <dbReference type="Proteomes" id="UP000807504"/>
    </source>
</evidence>